<keyword evidence="2" id="KW-1185">Reference proteome</keyword>
<reference evidence="1 2" key="1">
    <citation type="submission" date="2023-02" db="EMBL/GenBank/DDBJ databases">
        <title>LHISI_Scaffold_Assembly.</title>
        <authorList>
            <person name="Stuart O.P."/>
            <person name="Cleave R."/>
            <person name="Magrath M.J.L."/>
            <person name="Mikheyev A.S."/>
        </authorList>
    </citation>
    <scope>NUCLEOTIDE SEQUENCE [LARGE SCALE GENOMIC DNA]</scope>
    <source>
        <strain evidence="1">Daus_M_001</strain>
        <tissue evidence="1">Leg muscle</tissue>
    </source>
</reference>
<dbReference type="Proteomes" id="UP001159363">
    <property type="component" value="Chromosome X"/>
</dbReference>
<organism evidence="1 2">
    <name type="scientific">Dryococelus australis</name>
    <dbReference type="NCBI Taxonomy" id="614101"/>
    <lineage>
        <taxon>Eukaryota</taxon>
        <taxon>Metazoa</taxon>
        <taxon>Ecdysozoa</taxon>
        <taxon>Arthropoda</taxon>
        <taxon>Hexapoda</taxon>
        <taxon>Insecta</taxon>
        <taxon>Pterygota</taxon>
        <taxon>Neoptera</taxon>
        <taxon>Polyneoptera</taxon>
        <taxon>Phasmatodea</taxon>
        <taxon>Verophasmatodea</taxon>
        <taxon>Anareolatae</taxon>
        <taxon>Phasmatidae</taxon>
        <taxon>Eurycanthinae</taxon>
        <taxon>Dryococelus</taxon>
    </lineage>
</organism>
<sequence>MGTGTRQCFIWREGQAKRSPNEIGSCLNIFLKRNSARNPIVIYSDNSPGQYKNKFIVLLYMYALIEKQKKCILKRGPIHVPDQWPPVIHINENGEKVLRIEINEITVEAEELNRIKYKLTY</sequence>
<name>A0ABQ9HN67_9NEOP</name>
<accession>A0ABQ9HN67</accession>
<protein>
    <submittedName>
        <fullName evidence="1">Uncharacterized protein</fullName>
    </submittedName>
</protein>
<proteinExistence type="predicted"/>
<dbReference type="EMBL" id="JARBHB010000004">
    <property type="protein sequence ID" value="KAJ8885725.1"/>
    <property type="molecule type" value="Genomic_DNA"/>
</dbReference>
<evidence type="ECO:0000313" key="2">
    <source>
        <dbReference type="Proteomes" id="UP001159363"/>
    </source>
</evidence>
<gene>
    <name evidence="1" type="ORF">PR048_011923</name>
</gene>
<evidence type="ECO:0000313" key="1">
    <source>
        <dbReference type="EMBL" id="KAJ8885725.1"/>
    </source>
</evidence>
<comment type="caution">
    <text evidence="1">The sequence shown here is derived from an EMBL/GenBank/DDBJ whole genome shotgun (WGS) entry which is preliminary data.</text>
</comment>